<reference evidence="1" key="2">
    <citation type="submission" date="2019-01" db="UniProtKB">
        <authorList>
            <consortium name="EnsemblPlants"/>
        </authorList>
    </citation>
    <scope>IDENTIFICATION</scope>
    <source>
        <strain evidence="1">cv. Heinz 1706</strain>
    </source>
</reference>
<reference evidence="1" key="1">
    <citation type="journal article" date="2012" name="Nature">
        <title>The tomato genome sequence provides insights into fleshy fruit evolution.</title>
        <authorList>
            <consortium name="Tomato Genome Consortium"/>
        </authorList>
    </citation>
    <scope>NUCLEOTIDE SEQUENCE [LARGE SCALE GENOMIC DNA]</scope>
    <source>
        <strain evidence="1">cv. Heinz 1706</strain>
    </source>
</reference>
<accession>A0A3Q7GT88</accession>
<proteinExistence type="predicted"/>
<sequence>MERPTYSKCVCCPWAVMSYHTQHCRPCVLSKGGDVMPYPTRPTVRAVQGR</sequence>
<dbReference type="EnsemblPlants" id="Solyc06g024400.1.1">
    <property type="protein sequence ID" value="Solyc06g024400.1.1.1"/>
    <property type="gene ID" value="Solyc06g024400.1"/>
</dbReference>
<name>A0A3Q7GT88_SOLLC</name>
<evidence type="ECO:0000313" key="2">
    <source>
        <dbReference type="Proteomes" id="UP000004994"/>
    </source>
</evidence>
<dbReference type="Proteomes" id="UP000004994">
    <property type="component" value="Chromosome 6"/>
</dbReference>
<dbReference type="AlphaFoldDB" id="A0A3Q7GT88"/>
<dbReference type="Gramene" id="Solyc06g024400.1.1">
    <property type="protein sequence ID" value="Solyc06g024400.1.1.1"/>
    <property type="gene ID" value="Solyc06g024400.1"/>
</dbReference>
<keyword evidence="2" id="KW-1185">Reference proteome</keyword>
<dbReference type="InParanoid" id="A0A3Q7GT88"/>
<organism evidence="1">
    <name type="scientific">Solanum lycopersicum</name>
    <name type="common">Tomato</name>
    <name type="synonym">Lycopersicon esculentum</name>
    <dbReference type="NCBI Taxonomy" id="4081"/>
    <lineage>
        <taxon>Eukaryota</taxon>
        <taxon>Viridiplantae</taxon>
        <taxon>Streptophyta</taxon>
        <taxon>Embryophyta</taxon>
        <taxon>Tracheophyta</taxon>
        <taxon>Spermatophyta</taxon>
        <taxon>Magnoliopsida</taxon>
        <taxon>eudicotyledons</taxon>
        <taxon>Gunneridae</taxon>
        <taxon>Pentapetalae</taxon>
        <taxon>asterids</taxon>
        <taxon>lamiids</taxon>
        <taxon>Solanales</taxon>
        <taxon>Solanaceae</taxon>
        <taxon>Solanoideae</taxon>
        <taxon>Solaneae</taxon>
        <taxon>Solanum</taxon>
        <taxon>Solanum subgen. Lycopersicon</taxon>
    </lineage>
</organism>
<evidence type="ECO:0000313" key="1">
    <source>
        <dbReference type="EnsemblPlants" id="Solyc06g024400.1.1.1"/>
    </source>
</evidence>
<dbReference type="PaxDb" id="4081-Solyc06g024400.1.1"/>
<protein>
    <submittedName>
        <fullName evidence="1">Uncharacterized protein</fullName>
    </submittedName>
</protein>